<gene>
    <name evidence="2" type="ORF">K3F53_10815</name>
    <name evidence="3" type="ORF">SAMN04489735_101860</name>
</gene>
<keyword evidence="1" id="KW-0472">Membrane</keyword>
<dbReference type="OrthoDB" id="9811308at2"/>
<feature type="transmembrane region" description="Helical" evidence="1">
    <location>
        <begin position="39"/>
        <end position="58"/>
    </location>
</feature>
<name>A0A1G8AY65_ANETH</name>
<dbReference type="AlphaFoldDB" id="A0A1G8AY65"/>
<keyword evidence="1" id="KW-1133">Transmembrane helix</keyword>
<reference evidence="3 4" key="1">
    <citation type="submission" date="2016-10" db="EMBL/GenBank/DDBJ databases">
        <authorList>
            <person name="de Groot N.N."/>
        </authorList>
    </citation>
    <scope>NUCLEOTIDE SEQUENCE [LARGE SCALE GENOMIC DNA]</scope>
    <source>
        <strain evidence="3 4">L 420-91</strain>
    </source>
</reference>
<sequence>MNDKLILYILLMAVITYLTRFPMLVLSSRVEMPSWVQRGLRMVPVGVFSSLTIPPILFHTPANIWNPEYMVAGAFALWIGLWKKQIVLSLLVGVGCLVLWRII</sequence>
<dbReference type="Proteomes" id="UP000826616">
    <property type="component" value="Chromosome"/>
</dbReference>
<organism evidence="3 4">
    <name type="scientific">Aneurinibacillus thermoaerophilus</name>
    <dbReference type="NCBI Taxonomy" id="143495"/>
    <lineage>
        <taxon>Bacteria</taxon>
        <taxon>Bacillati</taxon>
        <taxon>Bacillota</taxon>
        <taxon>Bacilli</taxon>
        <taxon>Bacillales</taxon>
        <taxon>Paenibacillaceae</taxon>
        <taxon>Aneurinibacillus group</taxon>
        <taxon>Aneurinibacillus</taxon>
    </lineage>
</organism>
<dbReference type="RefSeq" id="WP_082705952.1">
    <property type="nucleotide sequence ID" value="NZ_CP080764.1"/>
</dbReference>
<keyword evidence="5" id="KW-1185">Reference proteome</keyword>
<evidence type="ECO:0000313" key="4">
    <source>
        <dbReference type="Proteomes" id="UP000198956"/>
    </source>
</evidence>
<evidence type="ECO:0000256" key="1">
    <source>
        <dbReference type="SAM" id="Phobius"/>
    </source>
</evidence>
<accession>A0A1G8AY65</accession>
<reference evidence="2 5" key="2">
    <citation type="submission" date="2021-08" db="EMBL/GenBank/DDBJ databases">
        <title>Complete genome sequence of the strain Aneurinibacillus thermoaerophilus CCM 8960.</title>
        <authorList>
            <person name="Musilova J."/>
            <person name="Kourilova X."/>
            <person name="Pernicova I."/>
            <person name="Bezdicek M."/>
            <person name="Lengerova M."/>
            <person name="Obruca S."/>
            <person name="Sedlar K."/>
        </authorList>
    </citation>
    <scope>NUCLEOTIDE SEQUENCE [LARGE SCALE GENOMIC DNA]</scope>
    <source>
        <strain evidence="2 5">CCM 8960</strain>
    </source>
</reference>
<dbReference type="Pfam" id="PF05437">
    <property type="entry name" value="AzlD"/>
    <property type="match status" value="1"/>
</dbReference>
<dbReference type="EMBL" id="CP080764">
    <property type="protein sequence ID" value="QYY41437.1"/>
    <property type="molecule type" value="Genomic_DNA"/>
</dbReference>
<dbReference type="GeneID" id="97141861"/>
<proteinExistence type="predicted"/>
<feature type="transmembrane region" description="Helical" evidence="1">
    <location>
        <begin position="6"/>
        <end position="27"/>
    </location>
</feature>
<dbReference type="InterPro" id="IPR008407">
    <property type="entry name" value="Brnchd-chn_aa_trnsp_AzlD"/>
</dbReference>
<evidence type="ECO:0000313" key="3">
    <source>
        <dbReference type="EMBL" id="SDH25310.1"/>
    </source>
</evidence>
<evidence type="ECO:0000313" key="2">
    <source>
        <dbReference type="EMBL" id="QYY41437.1"/>
    </source>
</evidence>
<feature type="transmembrane region" description="Helical" evidence="1">
    <location>
        <begin position="86"/>
        <end position="102"/>
    </location>
</feature>
<protein>
    <submittedName>
        <fullName evidence="2">AzlD domain-containing protein</fullName>
    </submittedName>
    <submittedName>
        <fullName evidence="3">Branched-chain amino acid transport protein</fullName>
    </submittedName>
</protein>
<dbReference type="Proteomes" id="UP000198956">
    <property type="component" value="Unassembled WGS sequence"/>
</dbReference>
<keyword evidence="1" id="KW-0812">Transmembrane</keyword>
<dbReference type="EMBL" id="FNDE01000018">
    <property type="protein sequence ID" value="SDH25310.1"/>
    <property type="molecule type" value="Genomic_DNA"/>
</dbReference>
<evidence type="ECO:0000313" key="5">
    <source>
        <dbReference type="Proteomes" id="UP000826616"/>
    </source>
</evidence>